<accession>A0ABT5G680</accession>
<organism evidence="1 2">
    <name type="scientific">Streptomyces gilvifuscus</name>
    <dbReference type="NCBI Taxonomy" id="1550617"/>
    <lineage>
        <taxon>Bacteria</taxon>
        <taxon>Bacillati</taxon>
        <taxon>Actinomycetota</taxon>
        <taxon>Actinomycetes</taxon>
        <taxon>Kitasatosporales</taxon>
        <taxon>Streptomycetaceae</taxon>
        <taxon>Streptomyces</taxon>
    </lineage>
</organism>
<dbReference type="Pfam" id="PF09660">
    <property type="entry name" value="DUF2397"/>
    <property type="match status" value="1"/>
</dbReference>
<gene>
    <name evidence="1" type="ORF">PO587_38745</name>
</gene>
<dbReference type="Proteomes" id="UP001221328">
    <property type="component" value="Unassembled WGS sequence"/>
</dbReference>
<comment type="caution">
    <text evidence="1">The sequence shown here is derived from an EMBL/GenBank/DDBJ whole genome shotgun (WGS) entry which is preliminary data.</text>
</comment>
<reference evidence="1 2" key="1">
    <citation type="journal article" date="2015" name="Int. J. Syst. Evol. Microbiol.">
        <title>Streptomyces gilvifuscus sp. nov., an actinomycete that produces antibacterial compounds isolated from soil.</title>
        <authorList>
            <person name="Nguyen T.M."/>
            <person name="Kim J."/>
        </authorList>
    </citation>
    <scope>NUCLEOTIDE SEQUENCE [LARGE SCALE GENOMIC DNA]</scope>
    <source>
        <strain evidence="1 2">T113</strain>
    </source>
</reference>
<protein>
    <submittedName>
        <fullName evidence="1">TIGR02677 family protein</fullName>
    </submittedName>
</protein>
<name>A0ABT5G680_9ACTN</name>
<evidence type="ECO:0000313" key="1">
    <source>
        <dbReference type="EMBL" id="MDC2960381.1"/>
    </source>
</evidence>
<dbReference type="RefSeq" id="WP_272178529.1">
    <property type="nucleotide sequence ID" value="NZ_JAQOSK010000022.1"/>
</dbReference>
<sequence>MTDDRAVFYRLTLDVLLEEEARLGVHLPTAEIGAEVAKRLSSAPALLADMPPIEVLLDKLRTWGNVDRIYNLRRSSTPQEFIRKDFLYQLTPAGAQLHRTLTAIDHELGATGALQSTMLPEVLDALSILVTAVEAAPPDLAGANRALGRLAGGFTQLTENAKLFVQGLNRSLAVGEKLDVEAFVAYKHVVVDYLQTFILALSRNGPLISGYIDRAEAAGITGYLQSIAALDPAPQLGVSREDIIARDTDRLRQQWSGVRSWFFEGPDRQPIAQTLQDRASDAVNQILLTIRQINEQRFRRVDRTADLVALASWFDAMDDDNCQKSDVLALWRTAFGMYSTRHLGHARLLDDDVDVLAEASWWDSPPAPISAAYRAAGPRARPGPAPRIRSPRHTKRLLAAELGKQQHLETSAEQALADRGSILLSDLGQLDDAEADVLLRCLDCVLSTPKDSKGVRRASTSDGRLAITLRPAPLASPACVTMRGGRIRIADMELTVSLTGRAV</sequence>
<keyword evidence="2" id="KW-1185">Reference proteome</keyword>
<proteinExistence type="predicted"/>
<evidence type="ECO:0000313" key="2">
    <source>
        <dbReference type="Proteomes" id="UP001221328"/>
    </source>
</evidence>
<dbReference type="EMBL" id="JAQOSK010000022">
    <property type="protein sequence ID" value="MDC2960381.1"/>
    <property type="molecule type" value="Genomic_DNA"/>
</dbReference>
<dbReference type="InterPro" id="IPR013493">
    <property type="entry name" value="CHP02677"/>
</dbReference>
<dbReference type="NCBIfam" id="TIGR02677">
    <property type="entry name" value="TIGR02677 family protein"/>
    <property type="match status" value="1"/>
</dbReference>